<dbReference type="GO" id="GO:0016874">
    <property type="term" value="F:ligase activity"/>
    <property type="evidence" value="ECO:0007669"/>
    <property type="project" value="UniProtKB-KW"/>
</dbReference>
<keyword evidence="1" id="KW-0436">Ligase</keyword>
<evidence type="ECO:0000256" key="5">
    <source>
        <dbReference type="ARBA" id="ARBA00022842"/>
    </source>
</evidence>
<keyword evidence="8" id="KW-1185">Reference proteome</keyword>
<name>A0A255XSG5_9PROT</name>
<evidence type="ECO:0000256" key="4">
    <source>
        <dbReference type="ARBA" id="ARBA00022840"/>
    </source>
</evidence>
<evidence type="ECO:0000313" key="7">
    <source>
        <dbReference type="EMBL" id="OYQ19304.1"/>
    </source>
</evidence>
<gene>
    <name evidence="7" type="ORF">CHR90_07665</name>
</gene>
<dbReference type="SUPFAM" id="SSF56059">
    <property type="entry name" value="Glutathione synthetase ATP-binding domain-like"/>
    <property type="match status" value="1"/>
</dbReference>
<evidence type="ECO:0000256" key="3">
    <source>
        <dbReference type="ARBA" id="ARBA00022741"/>
    </source>
</evidence>
<dbReference type="InterPro" id="IPR016185">
    <property type="entry name" value="PreATP-grasp_dom_sf"/>
</dbReference>
<keyword evidence="4" id="KW-0067">ATP-binding</keyword>
<dbReference type="AlphaFoldDB" id="A0A255XSG5"/>
<keyword evidence="2" id="KW-0479">Metal-binding</keyword>
<dbReference type="GO" id="GO:0046872">
    <property type="term" value="F:metal ion binding"/>
    <property type="evidence" value="ECO:0007669"/>
    <property type="project" value="UniProtKB-KW"/>
</dbReference>
<sequence length="373" mass="41334">MRRVPQTPRPGWPGLVEALGLTFHSIGGIPYWDESVAYAFTGTEIETLERAANELHALALAAADGIVTRGDYDRFGIPEAAVPLIEASWEADARDLYGRFDFHFDGSGPPKLLEYNADTPTSLLEAAVIQWDWKETVHPAYDQFNWIHEALIEAWGTQPAPNGRTVFTSVQDEEDRTTLAYLMETALQAGRQADFLPIQQIGWDGHRFLDTANRPIETLFKLYPWEWLVAEPFAAHIANAGTHWIEPAWKLLLTGKGLLVALWELAPGHPNLLPAGFNPDAVPSPRVRKPIWGREGANVRLDRPGAADLALGGPFENGPMVWQSRSSLPCFDGTYPVLGVWMVDSEACGLGIREDVMPITGNSSRFVPHYMEG</sequence>
<dbReference type="Pfam" id="PF03738">
    <property type="entry name" value="GSP_synth"/>
    <property type="match status" value="1"/>
</dbReference>
<evidence type="ECO:0000256" key="1">
    <source>
        <dbReference type="ARBA" id="ARBA00022598"/>
    </source>
</evidence>
<protein>
    <recommendedName>
        <fullName evidence="6">Glutathionylspermidine synthase pre-ATP-grasp-like domain-containing protein</fullName>
    </recommendedName>
</protein>
<dbReference type="Gene3D" id="3.30.1490.330">
    <property type="match status" value="1"/>
</dbReference>
<dbReference type="Proteomes" id="UP000216361">
    <property type="component" value="Unassembled WGS sequence"/>
</dbReference>
<comment type="caution">
    <text evidence="7">The sequence shown here is derived from an EMBL/GenBank/DDBJ whole genome shotgun (WGS) entry which is preliminary data.</text>
</comment>
<organism evidence="7 8">
    <name type="scientific">Elstera cyanobacteriorum</name>
    <dbReference type="NCBI Taxonomy" id="2022747"/>
    <lineage>
        <taxon>Bacteria</taxon>
        <taxon>Pseudomonadati</taxon>
        <taxon>Pseudomonadota</taxon>
        <taxon>Alphaproteobacteria</taxon>
        <taxon>Rhodospirillales</taxon>
        <taxon>Rhodospirillaceae</taxon>
        <taxon>Elstera</taxon>
    </lineage>
</organism>
<feature type="domain" description="Glutathionylspermidine synthase pre-ATP-grasp-like" evidence="6">
    <location>
        <begin position="13"/>
        <end position="370"/>
    </location>
</feature>
<dbReference type="GO" id="GO:0005524">
    <property type="term" value="F:ATP binding"/>
    <property type="evidence" value="ECO:0007669"/>
    <property type="project" value="UniProtKB-KW"/>
</dbReference>
<keyword evidence="3" id="KW-0547">Nucleotide-binding</keyword>
<keyword evidence="5" id="KW-0460">Magnesium</keyword>
<accession>A0A255XSG5</accession>
<evidence type="ECO:0000259" key="6">
    <source>
        <dbReference type="Pfam" id="PF03738"/>
    </source>
</evidence>
<dbReference type="EMBL" id="NOXS01000031">
    <property type="protein sequence ID" value="OYQ19304.1"/>
    <property type="molecule type" value="Genomic_DNA"/>
</dbReference>
<proteinExistence type="predicted"/>
<dbReference type="OrthoDB" id="9765517at2"/>
<dbReference type="InterPro" id="IPR005494">
    <property type="entry name" value="GSPS_pre-ATP-grasp-like_dom"/>
</dbReference>
<evidence type="ECO:0000313" key="8">
    <source>
        <dbReference type="Proteomes" id="UP000216361"/>
    </source>
</evidence>
<dbReference type="SUPFAM" id="SSF52440">
    <property type="entry name" value="PreATP-grasp domain"/>
    <property type="match status" value="1"/>
</dbReference>
<evidence type="ECO:0000256" key="2">
    <source>
        <dbReference type="ARBA" id="ARBA00022723"/>
    </source>
</evidence>
<reference evidence="7 8" key="1">
    <citation type="submission" date="2017-07" db="EMBL/GenBank/DDBJ databases">
        <title>Elstera cyanobacteriorum sp. nov., a novel bacterium isolated from cyanobacterial aggregates in a eutrophic lake.</title>
        <authorList>
            <person name="Cai H."/>
        </authorList>
    </citation>
    <scope>NUCLEOTIDE SEQUENCE [LARGE SCALE GENOMIC DNA]</scope>
    <source>
        <strain evidence="7 8">TH019</strain>
    </source>
</reference>
<dbReference type="RefSeq" id="WP_094408408.1">
    <property type="nucleotide sequence ID" value="NZ_BMJZ01000004.1"/>
</dbReference>